<gene>
    <name evidence="2" type="ORF">NPRO_04070</name>
</gene>
<evidence type="ECO:0000256" key="1">
    <source>
        <dbReference type="SAM" id="Phobius"/>
    </source>
</evidence>
<protein>
    <submittedName>
        <fullName evidence="2">Uncharacterized protein</fullName>
    </submittedName>
</protein>
<keyword evidence="1" id="KW-1133">Transmembrane helix</keyword>
<evidence type="ECO:0000313" key="2">
    <source>
        <dbReference type="EMBL" id="BBO22812.1"/>
    </source>
</evidence>
<proteinExistence type="predicted"/>
<keyword evidence="1" id="KW-0472">Membrane</keyword>
<dbReference type="AlphaFoldDB" id="A0A809RSW6"/>
<reference evidence="2" key="1">
    <citation type="journal article" name="DNA Res.">
        <title>The physiological potential of anammox bacteria as revealed by their core genome structure.</title>
        <authorList>
            <person name="Okubo T."/>
            <person name="Toyoda A."/>
            <person name="Fukuhara K."/>
            <person name="Uchiyama I."/>
            <person name="Harigaya Y."/>
            <person name="Kuroiwa M."/>
            <person name="Suzuki T."/>
            <person name="Murakami Y."/>
            <person name="Suwa Y."/>
            <person name="Takami H."/>
        </authorList>
    </citation>
    <scope>NUCLEOTIDE SEQUENCE</scope>
    <source>
        <strain evidence="2">317325-2</strain>
    </source>
</reference>
<feature type="transmembrane region" description="Helical" evidence="1">
    <location>
        <begin position="179"/>
        <end position="201"/>
    </location>
</feature>
<feature type="transmembrane region" description="Helical" evidence="1">
    <location>
        <begin position="152"/>
        <end position="173"/>
    </location>
</feature>
<name>A0A809RSW6_9BACT</name>
<dbReference type="Proteomes" id="UP000662873">
    <property type="component" value="Chromosome"/>
</dbReference>
<dbReference type="EMBL" id="AP021858">
    <property type="protein sequence ID" value="BBO22812.1"/>
    <property type="molecule type" value="Genomic_DNA"/>
</dbReference>
<sequence length="230" mass="25060">MWQNACMPEHRLFSEEEAAQIIRRAVEISDQELQATFRPGITPQELERIAAEVGVSASALAQALRETAREETSEKGLLHLTEEFVRVVDGELDPKNFDLVVEGIKPLANAGQPHMAQVGRTLTMSAWVGAGQARIEVTSRKGRTKLKVKSNALFQALMTLHPAFITSVILIGALSEQGLGWLAAGLAAGVLTLGGLCFNLLTKFSHRRARALADELRDRIAEAIETAPQE</sequence>
<evidence type="ECO:0000313" key="3">
    <source>
        <dbReference type="Proteomes" id="UP000662873"/>
    </source>
</evidence>
<dbReference type="KEGG" id="npy:NPRO_04070"/>
<organism evidence="2 3">
    <name type="scientific">Candidatus Nitrosymbiomonas proteolyticus</name>
    <dbReference type="NCBI Taxonomy" id="2608984"/>
    <lineage>
        <taxon>Bacteria</taxon>
        <taxon>Bacillati</taxon>
        <taxon>Armatimonadota</taxon>
        <taxon>Armatimonadota incertae sedis</taxon>
        <taxon>Candidatus Nitrosymbiomonas</taxon>
    </lineage>
</organism>
<keyword evidence="1" id="KW-0812">Transmembrane</keyword>
<accession>A0A809RSW6</accession>